<keyword evidence="3" id="KW-1185">Reference proteome</keyword>
<gene>
    <name evidence="2" type="ORF">CSUI_002072</name>
</gene>
<dbReference type="AlphaFoldDB" id="A0A2C6LAS3"/>
<feature type="compositionally biased region" description="Basic and acidic residues" evidence="1">
    <location>
        <begin position="56"/>
        <end position="73"/>
    </location>
</feature>
<dbReference type="VEuPathDB" id="ToxoDB:CSUI_002072"/>
<dbReference type="EMBL" id="MIGC01000868">
    <property type="protein sequence ID" value="PHJ24076.1"/>
    <property type="molecule type" value="Genomic_DNA"/>
</dbReference>
<reference evidence="2 3" key="1">
    <citation type="journal article" date="2017" name="Int. J. Parasitol.">
        <title>The genome of the protozoan parasite Cystoisospora suis and a reverse vaccinology approach to identify vaccine candidates.</title>
        <authorList>
            <person name="Palmieri N."/>
            <person name="Shrestha A."/>
            <person name="Ruttkowski B."/>
            <person name="Beck T."/>
            <person name="Vogl C."/>
            <person name="Tomley F."/>
            <person name="Blake D.P."/>
            <person name="Joachim A."/>
        </authorList>
    </citation>
    <scope>NUCLEOTIDE SEQUENCE [LARGE SCALE GENOMIC DNA]</scope>
    <source>
        <strain evidence="2 3">Wien I</strain>
    </source>
</reference>
<organism evidence="2 3">
    <name type="scientific">Cystoisospora suis</name>
    <dbReference type="NCBI Taxonomy" id="483139"/>
    <lineage>
        <taxon>Eukaryota</taxon>
        <taxon>Sar</taxon>
        <taxon>Alveolata</taxon>
        <taxon>Apicomplexa</taxon>
        <taxon>Conoidasida</taxon>
        <taxon>Coccidia</taxon>
        <taxon>Eucoccidiorida</taxon>
        <taxon>Eimeriorina</taxon>
        <taxon>Sarcocystidae</taxon>
        <taxon>Cystoisospora</taxon>
    </lineage>
</organism>
<proteinExistence type="predicted"/>
<name>A0A2C6LAS3_9APIC</name>
<dbReference type="GeneID" id="94425485"/>
<feature type="region of interest" description="Disordered" evidence="1">
    <location>
        <begin position="18"/>
        <end position="157"/>
    </location>
</feature>
<dbReference type="Proteomes" id="UP000221165">
    <property type="component" value="Unassembled WGS sequence"/>
</dbReference>
<comment type="caution">
    <text evidence="2">The sequence shown here is derived from an EMBL/GenBank/DDBJ whole genome shotgun (WGS) entry which is preliminary data.</text>
</comment>
<feature type="non-terminal residue" evidence="2">
    <location>
        <position position="182"/>
    </location>
</feature>
<evidence type="ECO:0000256" key="1">
    <source>
        <dbReference type="SAM" id="MobiDB-lite"/>
    </source>
</evidence>
<evidence type="ECO:0000313" key="3">
    <source>
        <dbReference type="Proteomes" id="UP000221165"/>
    </source>
</evidence>
<sequence length="182" mass="20098">MTWTPPFSRWLGRVAPRRKATGVHVEGGFRPEPGTKATEANPLPSVVEEPQIRTAGEPRKGKGEKQKRPERKESHRRPALLRPRSKVSFSSCLPSCFGFPKRRKKSDAAQESSVDGEGKNMDEEEEEAATTGSCQERTSGFLKSEESDGEVSLLPVSTETHRLGEFFASTGASDSQKARQKQ</sequence>
<feature type="compositionally biased region" description="Basic residues" evidence="1">
    <location>
        <begin position="74"/>
        <end position="85"/>
    </location>
</feature>
<protein>
    <submittedName>
        <fullName evidence="2">Uncharacterized protein</fullName>
    </submittedName>
</protein>
<dbReference type="RefSeq" id="XP_067925750.1">
    <property type="nucleotide sequence ID" value="XM_068062274.1"/>
</dbReference>
<evidence type="ECO:0000313" key="2">
    <source>
        <dbReference type="EMBL" id="PHJ24076.1"/>
    </source>
</evidence>
<accession>A0A2C6LAS3</accession>